<feature type="region of interest" description="Disordered" evidence="19">
    <location>
        <begin position="1012"/>
        <end position="1032"/>
    </location>
</feature>
<dbReference type="PROSITE" id="PS01359">
    <property type="entry name" value="ZF_PHD_1"/>
    <property type="match status" value="2"/>
</dbReference>
<dbReference type="Gene3D" id="3.30.40.10">
    <property type="entry name" value="Zinc/RING finger domain, C3HC4 (zinc finger)"/>
    <property type="match status" value="3"/>
</dbReference>
<evidence type="ECO:0000256" key="14">
    <source>
        <dbReference type="ARBA" id="ARBA00023108"/>
    </source>
</evidence>
<feature type="domain" description="ARID" evidence="22">
    <location>
        <begin position="79"/>
        <end position="169"/>
    </location>
</feature>
<evidence type="ECO:0000256" key="9">
    <source>
        <dbReference type="ARBA" id="ARBA00022853"/>
    </source>
</evidence>
<evidence type="ECO:0000256" key="2">
    <source>
        <dbReference type="ARBA" id="ARBA00004123"/>
    </source>
</evidence>
<evidence type="ECO:0000256" key="15">
    <source>
        <dbReference type="ARBA" id="ARBA00023163"/>
    </source>
</evidence>
<keyword evidence="20" id="KW-1133">Transmembrane helix</keyword>
<dbReference type="FunFam" id="3.30.40.10:FF:000023">
    <property type="entry name" value="Lysine (K)-specific demethylase 5A"/>
    <property type="match status" value="1"/>
</dbReference>
<sequence length="1305" mass="149074">MTQPPCEFIPPPECPVFEPSLEEFSDPFAYINKIRPIAEKTGICKIRPPQEWQPPFACDVDRLKFTPRIQRLNELEAQTRVKLNFLDQIAKFWELQGSTLKIPHVERKILDLYQLNKLVNDEGGFEIVCRDRHWSKISVKMGFSPGKAIGSHLRAHYERILYPYNMFQTGTNLSVLRMAVAEIKEEPEDPTDIDKAVLNTINKPTNKVSFDLFYFTNLRGNKHVSALQVDHYMCLVCGQGNAEDRLLLCDGCDDSYHTFCLLPPLQDVPKGDWRCPKCLAQECGKPQAAFGFEQASRSYTLQAFGDMADSFKSDYFNMPVHMVPTELVEKEFWRLVSTIEEDVTVEYGADIASKEFGSGFPVKNGHFQVSPEDEQYLSSGWNLNNMPVLDASVLTHITADICGMKLPWLYVGMCFSSFCWHIEDHWSYSINYLHWGEPKTWYGVPCYAAEHLESVMRKLAPELFECQPDLLHQLVTIMNPNTLMNHGVPVFRTNQCAGEFVITFPRAYHSGFNQGFNFAEAVNFCTMDWMPIGRSCIEHYRDLRRYCVFSHDEMVCNMALKAPTLDVNLAAVLTKEVQDMLQEEEELRKKVTKLGVVRSQQVDFELLPDEERQCDRCLTTCFLSGLACDCRPKKMVCLYHFHELCQCPTDKLSLHYKFTLEELYPIVASVKHRAESYENWLRDVTEILEKKEGLEELHSLVELAETGAFPDANLQEQLKIIASEADKVAVMAQQLLNGKRQTSQNELTVEELRSFVRQLDALPCNIRQAPLLRDLLTRVEDFEERSARLLSDESPSPSDLQDLLDLSLGLDVELPQRPVLRERLEQARWLEAVAQHSSQPEALCLDTMRRLIDQGVGLAPHGSVEKAMARLQELLTVSEQWEERALGLMENRPFQSIEALDEALQEVDNIPAFLPNCLELKDTVERARSWVQEAEALQLGGRIPVLETLSELLQRADSIPVKLEPLGRLEALVSDVQAWKESAAKTFLLRNSRFSLLEVLCPRCDVGPGLLRSKSKKGKEMSQTSRRSPSRLDSVCDVEKALSESKDSASMATLVEVHCKEMELLLALRTSNESRFSTADDGNALSVCVCQKPPSGEMVRCELCRDLFHGDCVQLERSELEYGEAWFCPFCQRSRKPPLDKVLPLLASLQRIRVRLPEGDALRFLIERTVKWQHKVQQACSDGLLERLGKVRKTWIIHNMMFDCQMLTANTYSSFQVNWVQCDGSCNQWFHQVCVGLSSERAESEDYVCISCTQPDYERVTIGATSHNFRSFPQQTPVYFTVICLLPFFVSFFLPHNQLLLTLFS</sequence>
<keyword evidence="9" id="KW-0156">Chromatin regulator</keyword>
<dbReference type="GO" id="GO:0034647">
    <property type="term" value="F:histone H3K4me/H3K4me2/H3K4me3 demethylase activity"/>
    <property type="evidence" value="ECO:0007669"/>
    <property type="project" value="UniProtKB-EC"/>
</dbReference>
<dbReference type="Pfam" id="PF02928">
    <property type="entry name" value="zf-C5HC2"/>
    <property type="match status" value="1"/>
</dbReference>
<evidence type="ECO:0000313" key="25">
    <source>
        <dbReference type="Ensembl" id="ENSNMLP00000039680.1"/>
    </source>
</evidence>
<evidence type="ECO:0000256" key="8">
    <source>
        <dbReference type="ARBA" id="ARBA00022833"/>
    </source>
</evidence>
<dbReference type="FunFam" id="2.60.120.650:FF:000035">
    <property type="entry name" value="PHD transcription factor Rum1"/>
    <property type="match status" value="1"/>
</dbReference>
<evidence type="ECO:0000256" key="19">
    <source>
        <dbReference type="SAM" id="MobiDB-lite"/>
    </source>
</evidence>
<dbReference type="Gene3D" id="1.10.150.60">
    <property type="entry name" value="ARID DNA-binding domain"/>
    <property type="match status" value="1"/>
</dbReference>
<dbReference type="InterPro" id="IPR003349">
    <property type="entry name" value="JmjN"/>
</dbReference>
<keyword evidence="26" id="KW-1185">Reference proteome</keyword>
<dbReference type="InterPro" id="IPR019787">
    <property type="entry name" value="Znf_PHD-finger"/>
</dbReference>
<feature type="transmembrane region" description="Helical" evidence="20">
    <location>
        <begin position="1278"/>
        <end position="1295"/>
    </location>
</feature>
<dbReference type="InterPro" id="IPR036431">
    <property type="entry name" value="ARID_dom_sf"/>
</dbReference>
<keyword evidence="16" id="KW-0539">Nucleus</keyword>
<evidence type="ECO:0000256" key="3">
    <source>
        <dbReference type="ARBA" id="ARBA00006801"/>
    </source>
</evidence>
<dbReference type="Pfam" id="PF00628">
    <property type="entry name" value="PHD"/>
    <property type="match status" value="3"/>
</dbReference>
<dbReference type="SUPFAM" id="SSF51197">
    <property type="entry name" value="Clavaminate synthase-like"/>
    <property type="match status" value="1"/>
</dbReference>
<dbReference type="SUPFAM" id="SSF46774">
    <property type="entry name" value="ARID-like"/>
    <property type="match status" value="1"/>
</dbReference>
<dbReference type="Gene3D" id="2.60.120.650">
    <property type="entry name" value="Cupin"/>
    <property type="match status" value="1"/>
</dbReference>
<dbReference type="PANTHER" id="PTHR10694">
    <property type="entry name" value="LYSINE-SPECIFIC DEMETHYLASE"/>
    <property type="match status" value="1"/>
</dbReference>
<dbReference type="Pfam" id="PF08429">
    <property type="entry name" value="PLU-1"/>
    <property type="match status" value="1"/>
</dbReference>
<name>A0A8C6UY55_9GOBI</name>
<protein>
    <recommendedName>
        <fullName evidence="4">[histone H3]-trimethyl-L-lysine(4) demethylase</fullName>
        <ecNumber evidence="4">1.14.11.67</ecNumber>
    </recommendedName>
</protein>
<evidence type="ECO:0000256" key="18">
    <source>
        <dbReference type="PROSITE-ProRule" id="PRU00146"/>
    </source>
</evidence>
<evidence type="ECO:0000313" key="26">
    <source>
        <dbReference type="Proteomes" id="UP000694523"/>
    </source>
</evidence>
<dbReference type="InterPro" id="IPR013083">
    <property type="entry name" value="Znf_RING/FYVE/PHD"/>
</dbReference>
<keyword evidence="6" id="KW-0677">Repeat</keyword>
<comment type="similarity">
    <text evidence="3">Belongs to the JARID1 histone demethylase family.</text>
</comment>
<evidence type="ECO:0000259" key="21">
    <source>
        <dbReference type="PROSITE" id="PS50016"/>
    </source>
</evidence>
<dbReference type="GO" id="GO:0000785">
    <property type="term" value="C:chromatin"/>
    <property type="evidence" value="ECO:0007669"/>
    <property type="project" value="TreeGrafter"/>
</dbReference>
<dbReference type="GO" id="GO:0006355">
    <property type="term" value="P:regulation of DNA-templated transcription"/>
    <property type="evidence" value="ECO:0007669"/>
    <property type="project" value="TreeGrafter"/>
</dbReference>
<dbReference type="InterPro" id="IPR011011">
    <property type="entry name" value="Znf_FYVE_PHD"/>
</dbReference>
<evidence type="ECO:0000259" key="22">
    <source>
        <dbReference type="PROSITE" id="PS51011"/>
    </source>
</evidence>
<keyword evidence="7 18" id="KW-0863">Zinc-finger</keyword>
<keyword evidence="15" id="KW-0804">Transcription</keyword>
<dbReference type="SMART" id="SM00501">
    <property type="entry name" value="BRIGHT"/>
    <property type="match status" value="1"/>
</dbReference>
<keyword evidence="20" id="KW-0812">Transmembrane</keyword>
<dbReference type="SMART" id="SM01014">
    <property type="entry name" value="ARID"/>
    <property type="match status" value="1"/>
</dbReference>
<evidence type="ECO:0000256" key="12">
    <source>
        <dbReference type="ARBA" id="ARBA00023004"/>
    </source>
</evidence>
<dbReference type="GO" id="GO:0048511">
    <property type="term" value="P:rhythmic process"/>
    <property type="evidence" value="ECO:0007669"/>
    <property type="project" value="UniProtKB-KW"/>
</dbReference>
<evidence type="ECO:0000256" key="6">
    <source>
        <dbReference type="ARBA" id="ARBA00022737"/>
    </source>
</evidence>
<dbReference type="Proteomes" id="UP000694523">
    <property type="component" value="Unplaced"/>
</dbReference>
<dbReference type="CDD" id="cd15603">
    <property type="entry name" value="PHD1_KDM5B"/>
    <property type="match status" value="1"/>
</dbReference>
<dbReference type="GO" id="GO:0008270">
    <property type="term" value="F:zinc ion binding"/>
    <property type="evidence" value="ECO:0007669"/>
    <property type="project" value="UniProtKB-KW"/>
</dbReference>
<dbReference type="Pfam" id="PF01388">
    <property type="entry name" value="ARID"/>
    <property type="match status" value="1"/>
</dbReference>
<dbReference type="InterPro" id="IPR047978">
    <property type="entry name" value="KDM5B_PHD1"/>
</dbReference>
<dbReference type="InterPro" id="IPR013637">
    <property type="entry name" value="Lys_sp_deMease-like_dom"/>
</dbReference>
<dbReference type="PROSITE" id="PS51184">
    <property type="entry name" value="JMJC"/>
    <property type="match status" value="1"/>
</dbReference>
<keyword evidence="13" id="KW-0805">Transcription regulation</keyword>
<evidence type="ECO:0000256" key="20">
    <source>
        <dbReference type="SAM" id="Phobius"/>
    </source>
</evidence>
<accession>A0A8C6UY55</accession>
<comment type="subcellular location">
    <subcellularLocation>
        <location evidence="2">Nucleus</location>
    </subcellularLocation>
</comment>
<dbReference type="PROSITE" id="PS50016">
    <property type="entry name" value="ZF_PHD_2"/>
    <property type="match status" value="2"/>
</dbReference>
<keyword evidence="14" id="KW-0090">Biological rhythms</keyword>
<dbReference type="InterPro" id="IPR001965">
    <property type="entry name" value="Znf_PHD"/>
</dbReference>
<dbReference type="FunFam" id="1.10.150.60:FF:000001">
    <property type="entry name" value="Putative lysine-specific demethylase 5b"/>
    <property type="match status" value="1"/>
</dbReference>
<dbReference type="PANTHER" id="PTHR10694:SF136">
    <property type="entry name" value="[HISTONE H3]-TRIMETHYL-L-LYSINE(4) DEMETHYLASE"/>
    <property type="match status" value="1"/>
</dbReference>
<dbReference type="GO" id="GO:0005654">
    <property type="term" value="C:nucleoplasm"/>
    <property type="evidence" value="ECO:0007669"/>
    <property type="project" value="UniProtKB-ARBA"/>
</dbReference>
<feature type="domain" description="PHD-type" evidence="21">
    <location>
        <begin position="1085"/>
        <end position="1134"/>
    </location>
</feature>
<dbReference type="SMART" id="SM00249">
    <property type="entry name" value="PHD"/>
    <property type="match status" value="3"/>
</dbReference>
<dbReference type="PROSITE" id="PS51183">
    <property type="entry name" value="JMJN"/>
    <property type="match status" value="1"/>
</dbReference>
<dbReference type="InterPro" id="IPR048615">
    <property type="entry name" value="KDM5_C-hel"/>
</dbReference>
<dbReference type="FunFam" id="2.60.120.650:FF:000001">
    <property type="entry name" value="Putative lysine-specific demethylase 5b"/>
    <property type="match status" value="1"/>
</dbReference>
<evidence type="ECO:0000256" key="5">
    <source>
        <dbReference type="ARBA" id="ARBA00022723"/>
    </source>
</evidence>
<proteinExistence type="inferred from homology"/>
<keyword evidence="20" id="KW-0472">Membrane</keyword>
<dbReference type="Ensembl" id="ENSNMLT00000044157.1">
    <property type="protein sequence ID" value="ENSNMLP00000039680.1"/>
    <property type="gene ID" value="ENSNMLG00000023182.1"/>
</dbReference>
<keyword evidence="10" id="KW-0223">Dioxygenase</keyword>
<dbReference type="SUPFAM" id="SSF57903">
    <property type="entry name" value="FYVE/PHD zinc finger"/>
    <property type="match status" value="3"/>
</dbReference>
<evidence type="ECO:0000259" key="24">
    <source>
        <dbReference type="PROSITE" id="PS51184"/>
    </source>
</evidence>
<comment type="catalytic activity">
    <reaction evidence="17">
        <text>N(6),N(6),N(6)-trimethyl-L-lysyl(4)-[histone H3] + 3 2-oxoglutarate + 3 O2 = L-lysyl(4)-[histone H3] + 3 formaldehyde + 3 succinate + 3 CO2</text>
        <dbReference type="Rhea" id="RHEA:60208"/>
        <dbReference type="Rhea" id="RHEA-COMP:15537"/>
        <dbReference type="Rhea" id="RHEA-COMP:15547"/>
        <dbReference type="ChEBI" id="CHEBI:15379"/>
        <dbReference type="ChEBI" id="CHEBI:16526"/>
        <dbReference type="ChEBI" id="CHEBI:16810"/>
        <dbReference type="ChEBI" id="CHEBI:16842"/>
        <dbReference type="ChEBI" id="CHEBI:29969"/>
        <dbReference type="ChEBI" id="CHEBI:30031"/>
        <dbReference type="ChEBI" id="CHEBI:61961"/>
        <dbReference type="EC" id="1.14.11.67"/>
    </reaction>
</comment>
<dbReference type="InterPro" id="IPR004198">
    <property type="entry name" value="Znf_C5HC2"/>
</dbReference>
<feature type="domain" description="JmjC" evidence="24">
    <location>
        <begin position="375"/>
        <end position="541"/>
    </location>
</feature>
<evidence type="ECO:0000256" key="7">
    <source>
        <dbReference type="ARBA" id="ARBA00022771"/>
    </source>
</evidence>
<reference evidence="25" key="1">
    <citation type="submission" date="2025-08" db="UniProtKB">
        <authorList>
            <consortium name="Ensembl"/>
        </authorList>
    </citation>
    <scope>IDENTIFICATION</scope>
</reference>
<dbReference type="SMART" id="SM00558">
    <property type="entry name" value="JmjC"/>
    <property type="match status" value="1"/>
</dbReference>
<dbReference type="PROSITE" id="PS51011">
    <property type="entry name" value="ARID"/>
    <property type="match status" value="1"/>
</dbReference>
<reference evidence="25" key="2">
    <citation type="submission" date="2025-09" db="UniProtKB">
        <authorList>
            <consortium name="Ensembl"/>
        </authorList>
    </citation>
    <scope>IDENTIFICATION</scope>
</reference>
<keyword evidence="5" id="KW-0479">Metal-binding</keyword>
<dbReference type="InterPro" id="IPR001606">
    <property type="entry name" value="ARID_dom"/>
</dbReference>
<feature type="domain" description="JmjN" evidence="23">
    <location>
        <begin position="14"/>
        <end position="55"/>
    </location>
</feature>
<organism evidence="25 26">
    <name type="scientific">Neogobius melanostomus</name>
    <name type="common">round goby</name>
    <dbReference type="NCBI Taxonomy" id="47308"/>
    <lineage>
        <taxon>Eukaryota</taxon>
        <taxon>Metazoa</taxon>
        <taxon>Chordata</taxon>
        <taxon>Craniata</taxon>
        <taxon>Vertebrata</taxon>
        <taxon>Euteleostomi</taxon>
        <taxon>Actinopterygii</taxon>
        <taxon>Neopterygii</taxon>
        <taxon>Teleostei</taxon>
        <taxon>Neoteleostei</taxon>
        <taxon>Acanthomorphata</taxon>
        <taxon>Gobiaria</taxon>
        <taxon>Gobiiformes</taxon>
        <taxon>Gobioidei</taxon>
        <taxon>Gobiidae</taxon>
        <taxon>Benthophilinae</taxon>
        <taxon>Neogobiini</taxon>
        <taxon>Neogobius</taxon>
    </lineage>
</organism>
<evidence type="ECO:0000256" key="16">
    <source>
        <dbReference type="ARBA" id="ARBA00023242"/>
    </source>
</evidence>
<evidence type="ECO:0000259" key="23">
    <source>
        <dbReference type="PROSITE" id="PS51183"/>
    </source>
</evidence>
<feature type="domain" description="PHD-type" evidence="21">
    <location>
        <begin position="231"/>
        <end position="281"/>
    </location>
</feature>
<dbReference type="Pfam" id="PF02373">
    <property type="entry name" value="JmjC"/>
    <property type="match status" value="1"/>
</dbReference>
<evidence type="ECO:0000256" key="1">
    <source>
        <dbReference type="ARBA" id="ARBA00001954"/>
    </source>
</evidence>
<evidence type="ECO:0000256" key="13">
    <source>
        <dbReference type="ARBA" id="ARBA00023015"/>
    </source>
</evidence>
<dbReference type="SMART" id="SM00545">
    <property type="entry name" value="JmjN"/>
    <property type="match status" value="1"/>
</dbReference>
<dbReference type="Pfam" id="PF02375">
    <property type="entry name" value="JmjN"/>
    <property type="match status" value="1"/>
</dbReference>
<keyword evidence="11" id="KW-0560">Oxidoreductase</keyword>
<evidence type="ECO:0000256" key="4">
    <source>
        <dbReference type="ARBA" id="ARBA00012902"/>
    </source>
</evidence>
<evidence type="ECO:0000256" key="11">
    <source>
        <dbReference type="ARBA" id="ARBA00023002"/>
    </source>
</evidence>
<dbReference type="InterPro" id="IPR003347">
    <property type="entry name" value="JmjC_dom"/>
</dbReference>
<keyword evidence="12" id="KW-0408">Iron</keyword>
<evidence type="ECO:0000256" key="10">
    <source>
        <dbReference type="ARBA" id="ARBA00022964"/>
    </source>
</evidence>
<keyword evidence="8" id="KW-0862">Zinc</keyword>
<dbReference type="GO" id="GO:0003677">
    <property type="term" value="F:DNA binding"/>
    <property type="evidence" value="ECO:0007669"/>
    <property type="project" value="InterPro"/>
</dbReference>
<dbReference type="EC" id="1.14.11.67" evidence="4"/>
<evidence type="ECO:0000256" key="17">
    <source>
        <dbReference type="ARBA" id="ARBA00048734"/>
    </source>
</evidence>
<comment type="cofactor">
    <cofactor evidence="1">
        <name>Fe(2+)</name>
        <dbReference type="ChEBI" id="CHEBI:29033"/>
    </cofactor>
</comment>
<dbReference type="InterPro" id="IPR019786">
    <property type="entry name" value="Zinc_finger_PHD-type_CS"/>
</dbReference>
<dbReference type="Pfam" id="PF21323">
    <property type="entry name" value="KDM5_C-hel"/>
    <property type="match status" value="1"/>
</dbReference>